<feature type="domain" description="HTH merR-type" evidence="2">
    <location>
        <begin position="5"/>
        <end position="74"/>
    </location>
</feature>
<dbReference type="Proteomes" id="UP000295367">
    <property type="component" value="Unassembled WGS sequence"/>
</dbReference>
<dbReference type="CDD" id="cd01109">
    <property type="entry name" value="HTH_YyaN"/>
    <property type="match status" value="1"/>
</dbReference>
<gene>
    <name evidence="3" type="ORF">EDC63_10861</name>
</gene>
<dbReference type="InterPro" id="IPR000551">
    <property type="entry name" value="MerR-type_HTH_dom"/>
</dbReference>
<dbReference type="PANTHER" id="PTHR30204:SF98">
    <property type="entry name" value="HTH-TYPE TRANSCRIPTIONAL REGULATOR ADHR"/>
    <property type="match status" value="1"/>
</dbReference>
<dbReference type="InterPro" id="IPR047057">
    <property type="entry name" value="MerR_fam"/>
</dbReference>
<accession>A0A4R3Y6K6</accession>
<sequence length="133" mass="15158">MTCNVITIGELAQLSGLTTHTIRFYETVGVIRPSRRAANGHRRYHSNDVLWLEFVLRLKRTGMPLAEIKQYADLRAQGDSTLQPRLTMLKLHRERLVAKMDELSECANVLDHKVLIYQNMIAKTKSPAGETPK</sequence>
<reference evidence="3 4" key="1">
    <citation type="submission" date="2019-03" db="EMBL/GenBank/DDBJ databases">
        <title>Genomic Encyclopedia of Type Strains, Phase IV (KMG-IV): sequencing the most valuable type-strain genomes for metagenomic binning, comparative biology and taxonomic classification.</title>
        <authorList>
            <person name="Goeker M."/>
        </authorList>
    </citation>
    <scope>NUCLEOTIDE SEQUENCE [LARGE SCALE GENOMIC DNA]</scope>
    <source>
        <strain evidence="3 4">DSM 100309</strain>
    </source>
</reference>
<dbReference type="GO" id="GO:0003700">
    <property type="term" value="F:DNA-binding transcription factor activity"/>
    <property type="evidence" value="ECO:0007669"/>
    <property type="project" value="InterPro"/>
</dbReference>
<dbReference type="Gene3D" id="1.10.1660.10">
    <property type="match status" value="1"/>
</dbReference>
<proteinExistence type="predicted"/>
<comment type="caution">
    <text evidence="3">The sequence shown here is derived from an EMBL/GenBank/DDBJ whole genome shotgun (WGS) entry which is preliminary data.</text>
</comment>
<evidence type="ECO:0000256" key="1">
    <source>
        <dbReference type="ARBA" id="ARBA00023125"/>
    </source>
</evidence>
<keyword evidence="4" id="KW-1185">Reference proteome</keyword>
<dbReference type="PRINTS" id="PR00040">
    <property type="entry name" value="HTHMERR"/>
</dbReference>
<dbReference type="SUPFAM" id="SSF46955">
    <property type="entry name" value="Putative DNA-binding domain"/>
    <property type="match status" value="1"/>
</dbReference>
<keyword evidence="1" id="KW-0238">DNA-binding</keyword>
<dbReference type="SMART" id="SM00422">
    <property type="entry name" value="HTH_MERR"/>
    <property type="match status" value="1"/>
</dbReference>
<dbReference type="PANTHER" id="PTHR30204">
    <property type="entry name" value="REDOX-CYCLING DRUG-SENSING TRANSCRIPTIONAL ACTIVATOR SOXR"/>
    <property type="match status" value="1"/>
</dbReference>
<dbReference type="PROSITE" id="PS00552">
    <property type="entry name" value="HTH_MERR_1"/>
    <property type="match status" value="1"/>
</dbReference>
<evidence type="ECO:0000313" key="4">
    <source>
        <dbReference type="Proteomes" id="UP000295367"/>
    </source>
</evidence>
<dbReference type="GO" id="GO:0003677">
    <property type="term" value="F:DNA binding"/>
    <property type="evidence" value="ECO:0007669"/>
    <property type="project" value="UniProtKB-KW"/>
</dbReference>
<evidence type="ECO:0000259" key="2">
    <source>
        <dbReference type="PROSITE" id="PS50937"/>
    </source>
</evidence>
<name>A0A4R3Y6K6_9PROT</name>
<organism evidence="3 4">
    <name type="scientific">Sulfurirhabdus autotrophica</name>
    <dbReference type="NCBI Taxonomy" id="1706046"/>
    <lineage>
        <taxon>Bacteria</taxon>
        <taxon>Pseudomonadati</taxon>
        <taxon>Pseudomonadota</taxon>
        <taxon>Betaproteobacteria</taxon>
        <taxon>Nitrosomonadales</taxon>
        <taxon>Sulfuricellaceae</taxon>
        <taxon>Sulfurirhabdus</taxon>
    </lineage>
</organism>
<dbReference type="Pfam" id="PF13411">
    <property type="entry name" value="MerR_1"/>
    <property type="match status" value="1"/>
</dbReference>
<dbReference type="OrthoDB" id="9808480at2"/>
<protein>
    <submittedName>
        <fullName evidence="3">MerR family transcriptional regulator</fullName>
    </submittedName>
</protein>
<dbReference type="AlphaFoldDB" id="A0A4R3Y6K6"/>
<evidence type="ECO:0000313" key="3">
    <source>
        <dbReference type="EMBL" id="TCV85853.1"/>
    </source>
</evidence>
<dbReference type="InterPro" id="IPR009061">
    <property type="entry name" value="DNA-bd_dom_put_sf"/>
</dbReference>
<dbReference type="PROSITE" id="PS50937">
    <property type="entry name" value="HTH_MERR_2"/>
    <property type="match status" value="1"/>
</dbReference>
<dbReference type="EMBL" id="SMCO01000008">
    <property type="protein sequence ID" value="TCV85853.1"/>
    <property type="molecule type" value="Genomic_DNA"/>
</dbReference>